<proteinExistence type="predicted"/>
<dbReference type="EMBL" id="CAUYUJ010015623">
    <property type="protein sequence ID" value="CAK0856331.1"/>
    <property type="molecule type" value="Genomic_DNA"/>
</dbReference>
<sequence>MKADSSQPAVKRLHTDELQRMAEAEQEALNALPPGTKQILDLYSNRVTMSMDTLLGKMGDKFEPRFKQIETGAEELEKRVAKLEKQVLDGASSAGDNSASSGGDWKPSNIIVKLCDFQEKGDHKIGMAQLRTWYATVRGHLGASAQELGELKVKTTENIYKFELPVQPGSVETMKNHLQEITITHNLFLTSAKGQGAEVWPTFRAKQHPVRMMRCRAFGALTETIREQATATGYLVTEDWKRSLSVSVKKADGDPYRIAGIDSSAQVFWDDSRLAEIGWNKDQLILSMRK</sequence>
<keyword evidence="1" id="KW-0175">Coiled coil</keyword>
<evidence type="ECO:0000256" key="1">
    <source>
        <dbReference type="SAM" id="Coils"/>
    </source>
</evidence>
<name>A0ABN9UBN4_9DINO</name>
<organism evidence="2 3">
    <name type="scientific">Prorocentrum cordatum</name>
    <dbReference type="NCBI Taxonomy" id="2364126"/>
    <lineage>
        <taxon>Eukaryota</taxon>
        <taxon>Sar</taxon>
        <taxon>Alveolata</taxon>
        <taxon>Dinophyceae</taxon>
        <taxon>Prorocentrales</taxon>
        <taxon>Prorocentraceae</taxon>
        <taxon>Prorocentrum</taxon>
    </lineage>
</organism>
<dbReference type="Proteomes" id="UP001189429">
    <property type="component" value="Unassembled WGS sequence"/>
</dbReference>
<reference evidence="2" key="1">
    <citation type="submission" date="2023-10" db="EMBL/GenBank/DDBJ databases">
        <authorList>
            <person name="Chen Y."/>
            <person name="Shah S."/>
            <person name="Dougan E. K."/>
            <person name="Thang M."/>
            <person name="Chan C."/>
        </authorList>
    </citation>
    <scope>NUCLEOTIDE SEQUENCE [LARGE SCALE GENOMIC DNA]</scope>
</reference>
<evidence type="ECO:0000313" key="2">
    <source>
        <dbReference type="EMBL" id="CAK0856331.1"/>
    </source>
</evidence>
<evidence type="ECO:0000313" key="3">
    <source>
        <dbReference type="Proteomes" id="UP001189429"/>
    </source>
</evidence>
<comment type="caution">
    <text evidence="2">The sequence shown here is derived from an EMBL/GenBank/DDBJ whole genome shotgun (WGS) entry which is preliminary data.</text>
</comment>
<feature type="coiled-coil region" evidence="1">
    <location>
        <begin position="66"/>
        <end position="93"/>
    </location>
</feature>
<gene>
    <name evidence="2" type="ORF">PCOR1329_LOCUS46743</name>
</gene>
<keyword evidence="3" id="KW-1185">Reference proteome</keyword>
<accession>A0ABN9UBN4</accession>
<protein>
    <submittedName>
        <fullName evidence="2">Uncharacterized protein</fullName>
    </submittedName>
</protein>